<keyword evidence="3" id="KW-1185">Reference proteome</keyword>
<dbReference type="Proteomes" id="UP000073492">
    <property type="component" value="Unassembled WGS sequence"/>
</dbReference>
<proteinExistence type="predicted"/>
<evidence type="ECO:0000256" key="1">
    <source>
        <dbReference type="SAM" id="MobiDB-lite"/>
    </source>
</evidence>
<accession>A0A139IB47</accession>
<organism evidence="2 3">
    <name type="scientific">Pseudocercospora musae</name>
    <dbReference type="NCBI Taxonomy" id="113226"/>
    <lineage>
        <taxon>Eukaryota</taxon>
        <taxon>Fungi</taxon>
        <taxon>Dikarya</taxon>
        <taxon>Ascomycota</taxon>
        <taxon>Pezizomycotina</taxon>
        <taxon>Dothideomycetes</taxon>
        <taxon>Dothideomycetidae</taxon>
        <taxon>Mycosphaerellales</taxon>
        <taxon>Mycosphaerellaceae</taxon>
        <taxon>Pseudocercospora</taxon>
    </lineage>
</organism>
<sequence>MAVARAAPAAEVDEAVVVAWMSLWVAEDLEPDEDSLAVPVVLEPGKLTHSGGGTGHGGHAAGDVGGWESAWAGSDGGGGKVEGGAWSTEAHIAGGSSDGVVALENE</sequence>
<dbReference type="EMBL" id="LFZO01000182">
    <property type="protein sequence ID" value="KXT11782.1"/>
    <property type="molecule type" value="Genomic_DNA"/>
</dbReference>
<evidence type="ECO:0000313" key="3">
    <source>
        <dbReference type="Proteomes" id="UP000073492"/>
    </source>
</evidence>
<feature type="non-terminal residue" evidence="2">
    <location>
        <position position="106"/>
    </location>
</feature>
<gene>
    <name evidence="2" type="ORF">AC579_9235</name>
</gene>
<reference evidence="2 3" key="1">
    <citation type="submission" date="2015-07" db="EMBL/GenBank/DDBJ databases">
        <title>Comparative genomics of the Sigatoka disease complex on banana suggests a link between parallel evolutionary changes in Pseudocercospora fijiensis and Pseudocercospora eumusae and increased virulence on the banana host.</title>
        <authorList>
            <person name="Chang T.-C."/>
            <person name="Salvucci A."/>
            <person name="Crous P.W."/>
            <person name="Stergiopoulos I."/>
        </authorList>
    </citation>
    <scope>NUCLEOTIDE SEQUENCE [LARGE SCALE GENOMIC DNA]</scope>
    <source>
        <strain evidence="2 3">CBS 116634</strain>
    </source>
</reference>
<dbReference type="OrthoDB" id="15567at2759"/>
<feature type="region of interest" description="Disordered" evidence="1">
    <location>
        <begin position="48"/>
        <end position="85"/>
    </location>
</feature>
<feature type="compositionally biased region" description="Gly residues" evidence="1">
    <location>
        <begin position="50"/>
        <end position="65"/>
    </location>
</feature>
<protein>
    <submittedName>
        <fullName evidence="2">Uncharacterized protein</fullName>
    </submittedName>
</protein>
<dbReference type="AlphaFoldDB" id="A0A139IB47"/>
<name>A0A139IB47_9PEZI</name>
<comment type="caution">
    <text evidence="2">The sequence shown here is derived from an EMBL/GenBank/DDBJ whole genome shotgun (WGS) entry which is preliminary data.</text>
</comment>
<evidence type="ECO:0000313" key="2">
    <source>
        <dbReference type="EMBL" id="KXT11782.1"/>
    </source>
</evidence>